<feature type="domain" description="FecR N-terminal" evidence="2">
    <location>
        <begin position="22"/>
        <end position="60"/>
    </location>
</feature>
<dbReference type="PANTHER" id="PTHR30273">
    <property type="entry name" value="PERIPLASMIC SIGNAL SENSOR AND SIGMA FACTOR ACTIVATOR FECR-RELATED"/>
    <property type="match status" value="1"/>
</dbReference>
<evidence type="ECO:0000259" key="2">
    <source>
        <dbReference type="Pfam" id="PF16220"/>
    </source>
</evidence>
<dbReference type="Gene3D" id="2.60.120.1440">
    <property type="match status" value="1"/>
</dbReference>
<dbReference type="AlphaFoldDB" id="A0A2W5NJ31"/>
<dbReference type="PANTHER" id="PTHR30273:SF2">
    <property type="entry name" value="PROTEIN FECR"/>
    <property type="match status" value="1"/>
</dbReference>
<sequence>MGGEIRAIMDRQGKDTAEMRGEQAREWLVRLSSGTMSAEELQSLDSWTAADPRNRAAFLHERRTWQDLESLRDAFESAPQTAPAARSPGNWRWLPVAAAAALVWFAAPSVWLWARADASTAAGEIREVPLADGSRAVLDSESAIAVDYDDKARSVRLLKGRAWFAVRHGDARPFRVAAADGTVRDIATAFEVDDTSGRTRAGVTEGAIAMGGLVLHAGEQAQFGADGKATALAAIPAERIAGWRRGELLLREVPLESAIGALARYRRAPVFTMGDLSHEPPISGSFRADRPDEALDTLAAMRGLERLRLPGGVVVLRRPSR</sequence>
<name>A0A2W5NJ31_9SPHN</name>
<dbReference type="Pfam" id="PF16220">
    <property type="entry name" value="DUF4880"/>
    <property type="match status" value="1"/>
</dbReference>
<accession>A0A2W5NJ31</accession>
<feature type="domain" description="FecR protein" evidence="1">
    <location>
        <begin position="117"/>
        <end position="208"/>
    </location>
</feature>
<dbReference type="PIRSF" id="PIRSF018266">
    <property type="entry name" value="FecR"/>
    <property type="match status" value="1"/>
</dbReference>
<reference evidence="3 4" key="1">
    <citation type="submission" date="2017-08" db="EMBL/GenBank/DDBJ databases">
        <title>Infants hospitalized years apart are colonized by the same room-sourced microbial strains.</title>
        <authorList>
            <person name="Brooks B."/>
            <person name="Olm M.R."/>
            <person name="Firek B.A."/>
            <person name="Baker R."/>
            <person name="Thomas B.C."/>
            <person name="Morowitz M.J."/>
            <person name="Banfield J.F."/>
        </authorList>
    </citation>
    <scope>NUCLEOTIDE SEQUENCE [LARGE SCALE GENOMIC DNA]</scope>
    <source>
        <strain evidence="3">S2_005_002_R2_33</strain>
    </source>
</reference>
<gene>
    <name evidence="3" type="ORF">DI555_16605</name>
</gene>
<evidence type="ECO:0000259" key="1">
    <source>
        <dbReference type="Pfam" id="PF04773"/>
    </source>
</evidence>
<organism evidence="3 4">
    <name type="scientific">Novosphingobium pentaromativorans</name>
    <dbReference type="NCBI Taxonomy" id="205844"/>
    <lineage>
        <taxon>Bacteria</taxon>
        <taxon>Pseudomonadati</taxon>
        <taxon>Pseudomonadota</taxon>
        <taxon>Alphaproteobacteria</taxon>
        <taxon>Sphingomonadales</taxon>
        <taxon>Sphingomonadaceae</taxon>
        <taxon>Novosphingobium</taxon>
    </lineage>
</organism>
<dbReference type="Proteomes" id="UP000249082">
    <property type="component" value="Unassembled WGS sequence"/>
</dbReference>
<dbReference type="InterPro" id="IPR032623">
    <property type="entry name" value="FecR_N"/>
</dbReference>
<dbReference type="GO" id="GO:0016989">
    <property type="term" value="F:sigma factor antagonist activity"/>
    <property type="evidence" value="ECO:0007669"/>
    <property type="project" value="TreeGrafter"/>
</dbReference>
<evidence type="ECO:0000313" key="4">
    <source>
        <dbReference type="Proteomes" id="UP000249082"/>
    </source>
</evidence>
<comment type="caution">
    <text evidence="3">The sequence shown here is derived from an EMBL/GenBank/DDBJ whole genome shotgun (WGS) entry which is preliminary data.</text>
</comment>
<proteinExistence type="predicted"/>
<dbReference type="Pfam" id="PF04773">
    <property type="entry name" value="FecR"/>
    <property type="match status" value="1"/>
</dbReference>
<protein>
    <submittedName>
        <fullName evidence="3">Iron dicitrate transport regulator FecR</fullName>
    </submittedName>
</protein>
<dbReference type="InterPro" id="IPR006860">
    <property type="entry name" value="FecR"/>
</dbReference>
<dbReference type="InterPro" id="IPR012373">
    <property type="entry name" value="Ferrdict_sens_TM"/>
</dbReference>
<evidence type="ECO:0000313" key="3">
    <source>
        <dbReference type="EMBL" id="PZQ53432.1"/>
    </source>
</evidence>
<dbReference type="EMBL" id="QFPX01000015">
    <property type="protein sequence ID" value="PZQ53432.1"/>
    <property type="molecule type" value="Genomic_DNA"/>
</dbReference>